<name>A0A914B4G1_PATMI</name>
<evidence type="ECO:0000256" key="3">
    <source>
        <dbReference type="ARBA" id="ARBA00022679"/>
    </source>
</evidence>
<dbReference type="GO" id="GO:0010629">
    <property type="term" value="P:negative regulation of gene expression"/>
    <property type="evidence" value="ECO:0007669"/>
    <property type="project" value="TreeGrafter"/>
</dbReference>
<dbReference type="GO" id="GO:0070212">
    <property type="term" value="P:protein poly-ADP-ribosylation"/>
    <property type="evidence" value="ECO:0007669"/>
    <property type="project" value="TreeGrafter"/>
</dbReference>
<dbReference type="PROSITE" id="PS51059">
    <property type="entry name" value="PARP_CATALYTIC"/>
    <property type="match status" value="1"/>
</dbReference>
<dbReference type="RefSeq" id="XP_038071171.1">
    <property type="nucleotide sequence ID" value="XM_038215243.1"/>
</dbReference>
<dbReference type="AlphaFoldDB" id="A0A914B4G1"/>
<keyword evidence="3 6" id="KW-0808">Transferase</keyword>
<dbReference type="InterPro" id="IPR012317">
    <property type="entry name" value="Poly(ADP-ribose)pol_cat_dom"/>
</dbReference>
<dbReference type="PANTHER" id="PTHR14453">
    <property type="entry name" value="PARP/ZINC FINGER CCCH TYPE DOMAIN CONTAINING PROTEIN"/>
    <property type="match status" value="1"/>
</dbReference>
<accession>A0A914B4G1</accession>
<evidence type="ECO:0000256" key="5">
    <source>
        <dbReference type="ARBA" id="ARBA00023242"/>
    </source>
</evidence>
<protein>
    <recommendedName>
        <fullName evidence="6">Poly [ADP-ribose] polymerase</fullName>
        <shortName evidence="6">PARP</shortName>
        <ecNumber evidence="6">2.4.2.-</ecNumber>
    </recommendedName>
</protein>
<dbReference type="SUPFAM" id="SSF56399">
    <property type="entry name" value="ADP-ribosylation"/>
    <property type="match status" value="1"/>
</dbReference>
<dbReference type="GO" id="GO:0005634">
    <property type="term" value="C:nucleus"/>
    <property type="evidence" value="ECO:0007669"/>
    <property type="project" value="UniProtKB-SubCell"/>
</dbReference>
<feature type="domain" description="PARP catalytic" evidence="7">
    <location>
        <begin position="1"/>
        <end position="133"/>
    </location>
</feature>
<keyword evidence="2 6" id="KW-0328">Glycosyltransferase</keyword>
<evidence type="ECO:0000313" key="8">
    <source>
        <dbReference type="EnsemblMetazoa" id="XP_038071171.1"/>
    </source>
</evidence>
<dbReference type="GeneID" id="119740042"/>
<dbReference type="EC" id="2.4.2.-" evidence="6"/>
<dbReference type="GO" id="GO:0003714">
    <property type="term" value="F:transcription corepressor activity"/>
    <property type="evidence" value="ECO:0007669"/>
    <property type="project" value="TreeGrafter"/>
</dbReference>
<dbReference type="PANTHER" id="PTHR14453:SF67">
    <property type="entry name" value="POLY [ADP-RIBOSE] POLYMERASE"/>
    <property type="match status" value="1"/>
</dbReference>
<dbReference type="GO" id="GO:0005737">
    <property type="term" value="C:cytoplasm"/>
    <property type="evidence" value="ECO:0007669"/>
    <property type="project" value="TreeGrafter"/>
</dbReference>
<keyword evidence="4 6" id="KW-0520">NAD</keyword>
<keyword evidence="5" id="KW-0539">Nucleus</keyword>
<dbReference type="CDD" id="cd01439">
    <property type="entry name" value="TCCD_inducible_PARP_like"/>
    <property type="match status" value="1"/>
</dbReference>
<dbReference type="InterPro" id="IPR052056">
    <property type="entry name" value="Mono-ARTD/PARP"/>
</dbReference>
<comment type="subcellular location">
    <subcellularLocation>
        <location evidence="1">Nucleus</location>
    </subcellularLocation>
</comment>
<evidence type="ECO:0000256" key="1">
    <source>
        <dbReference type="ARBA" id="ARBA00004123"/>
    </source>
</evidence>
<organism evidence="8 9">
    <name type="scientific">Patiria miniata</name>
    <name type="common">Bat star</name>
    <name type="synonym">Asterina miniata</name>
    <dbReference type="NCBI Taxonomy" id="46514"/>
    <lineage>
        <taxon>Eukaryota</taxon>
        <taxon>Metazoa</taxon>
        <taxon>Echinodermata</taxon>
        <taxon>Eleutherozoa</taxon>
        <taxon>Asterozoa</taxon>
        <taxon>Asteroidea</taxon>
        <taxon>Valvatacea</taxon>
        <taxon>Valvatida</taxon>
        <taxon>Asterinidae</taxon>
        <taxon>Patiria</taxon>
    </lineage>
</organism>
<dbReference type="OMA" id="TASENMM"/>
<dbReference type="Proteomes" id="UP000887568">
    <property type="component" value="Unplaced"/>
</dbReference>
<dbReference type="GO" id="GO:1990404">
    <property type="term" value="F:NAD+-protein mono-ADP-ribosyltransferase activity"/>
    <property type="evidence" value="ECO:0007669"/>
    <property type="project" value="TreeGrafter"/>
</dbReference>
<dbReference type="Gene3D" id="3.90.228.10">
    <property type="match status" value="1"/>
</dbReference>
<reference evidence="8" key="1">
    <citation type="submission" date="2022-11" db="UniProtKB">
        <authorList>
            <consortium name="EnsemblMetazoa"/>
        </authorList>
    </citation>
    <scope>IDENTIFICATION</scope>
</reference>
<evidence type="ECO:0000313" key="9">
    <source>
        <dbReference type="Proteomes" id="UP000887568"/>
    </source>
</evidence>
<dbReference type="Pfam" id="PF00644">
    <property type="entry name" value="PARP"/>
    <property type="match status" value="1"/>
</dbReference>
<evidence type="ECO:0000259" key="7">
    <source>
        <dbReference type="PROSITE" id="PS51059"/>
    </source>
</evidence>
<evidence type="ECO:0000256" key="6">
    <source>
        <dbReference type="RuleBase" id="RU362114"/>
    </source>
</evidence>
<dbReference type="OrthoDB" id="6133115at2759"/>
<keyword evidence="9" id="KW-1185">Reference proteome</keyword>
<dbReference type="EnsemblMetazoa" id="XM_038215243.1">
    <property type="protein sequence ID" value="XP_038071171.1"/>
    <property type="gene ID" value="LOC119740042"/>
</dbReference>
<dbReference type="GO" id="GO:0003950">
    <property type="term" value="F:NAD+ poly-ADP-ribosyltransferase activity"/>
    <property type="evidence" value="ECO:0007669"/>
    <property type="project" value="UniProtKB-UniRule"/>
</dbReference>
<evidence type="ECO:0000256" key="4">
    <source>
        <dbReference type="ARBA" id="ARBA00023027"/>
    </source>
</evidence>
<proteinExistence type="predicted"/>
<sequence length="133" mass="15120">MEARLGRTNIEETLFHGTDEQTCDKINKFGFNRSFCGKNATAYGNGTYFAVNANYSARPQYAKPNAYGVRHMYLTKVLVGDYIRGNHGMITPPNKPSHPDQQYDCVVDNVNQPGIYVIFHDAQAYPEYLIKFQ</sequence>
<evidence type="ECO:0000256" key="2">
    <source>
        <dbReference type="ARBA" id="ARBA00022676"/>
    </source>
</evidence>